<evidence type="ECO:0000256" key="2">
    <source>
        <dbReference type="ARBA" id="ARBA00007964"/>
    </source>
</evidence>
<dbReference type="Proteomes" id="UP000198405">
    <property type="component" value="Unassembled WGS sequence"/>
</dbReference>
<name>A0A238ZVM4_9BACT</name>
<dbReference type="InterPro" id="IPR046826">
    <property type="entry name" value="PDH_N"/>
</dbReference>
<keyword evidence="6" id="KW-0560">Oxidoreductase</keyword>
<accession>A0A238ZVM4</accession>
<keyword evidence="7" id="KW-0520">NAD</keyword>
<evidence type="ECO:0000313" key="12">
    <source>
        <dbReference type="Proteomes" id="UP000198405"/>
    </source>
</evidence>
<dbReference type="InterPro" id="IPR050812">
    <property type="entry name" value="Preph/Arog_dehydrog"/>
</dbReference>
<dbReference type="Pfam" id="PF02153">
    <property type="entry name" value="PDH_N"/>
    <property type="match status" value="1"/>
</dbReference>
<evidence type="ECO:0000259" key="10">
    <source>
        <dbReference type="PROSITE" id="PS51176"/>
    </source>
</evidence>
<evidence type="ECO:0000256" key="3">
    <source>
        <dbReference type="ARBA" id="ARBA00012068"/>
    </source>
</evidence>
<proteinExistence type="inferred from homology"/>
<dbReference type="PROSITE" id="PS51176">
    <property type="entry name" value="PDH_ADH"/>
    <property type="match status" value="1"/>
</dbReference>
<dbReference type="EMBL" id="FZOB01000012">
    <property type="protein sequence ID" value="SNR86824.1"/>
    <property type="molecule type" value="Genomic_DNA"/>
</dbReference>
<dbReference type="GO" id="GO:0006571">
    <property type="term" value="P:tyrosine biosynthetic process"/>
    <property type="evidence" value="ECO:0007669"/>
    <property type="project" value="UniProtKB-KW"/>
</dbReference>
<dbReference type="SUPFAM" id="SSF51735">
    <property type="entry name" value="NAD(P)-binding Rossmann-fold domains"/>
    <property type="match status" value="1"/>
</dbReference>
<dbReference type="PANTHER" id="PTHR21363">
    <property type="entry name" value="PREPHENATE DEHYDROGENASE"/>
    <property type="match status" value="1"/>
</dbReference>
<dbReference type="Gene3D" id="1.10.3660.10">
    <property type="entry name" value="6-phosphogluconate dehydrogenase C-terminal like domain"/>
    <property type="match status" value="1"/>
</dbReference>
<dbReference type="Pfam" id="PF20463">
    <property type="entry name" value="PDH_C"/>
    <property type="match status" value="1"/>
</dbReference>
<dbReference type="Gene3D" id="3.40.50.720">
    <property type="entry name" value="NAD(P)-binding Rossmann-like Domain"/>
    <property type="match status" value="1"/>
</dbReference>
<dbReference type="AlphaFoldDB" id="A0A238ZVM4"/>
<gene>
    <name evidence="11" type="ORF">SAMN06265340_11212</name>
</gene>
<keyword evidence="5" id="KW-0028">Amino-acid biosynthesis</keyword>
<evidence type="ECO:0000256" key="7">
    <source>
        <dbReference type="ARBA" id="ARBA00023027"/>
    </source>
</evidence>
<keyword evidence="12" id="KW-1185">Reference proteome</keyword>
<dbReference type="InterPro" id="IPR008927">
    <property type="entry name" value="6-PGluconate_DH-like_C_sf"/>
</dbReference>
<organism evidence="11 12">
    <name type="scientific">Desulfurobacterium atlanticum</name>
    <dbReference type="NCBI Taxonomy" id="240169"/>
    <lineage>
        <taxon>Bacteria</taxon>
        <taxon>Pseudomonadati</taxon>
        <taxon>Aquificota</taxon>
        <taxon>Aquificia</taxon>
        <taxon>Desulfurobacteriales</taxon>
        <taxon>Desulfurobacteriaceae</taxon>
        <taxon>Desulfurobacterium</taxon>
    </lineage>
</organism>
<evidence type="ECO:0000256" key="5">
    <source>
        <dbReference type="ARBA" id="ARBA00022605"/>
    </source>
</evidence>
<dbReference type="InterPro" id="IPR003099">
    <property type="entry name" value="Prephen_DH"/>
</dbReference>
<reference evidence="12" key="1">
    <citation type="submission" date="2017-06" db="EMBL/GenBank/DDBJ databases">
        <authorList>
            <person name="Varghese N."/>
            <person name="Submissions S."/>
        </authorList>
    </citation>
    <scope>NUCLEOTIDE SEQUENCE [LARGE SCALE GENOMIC DNA]</scope>
    <source>
        <strain evidence="12">DSM 15668</strain>
    </source>
</reference>
<feature type="domain" description="Prephenate/arogenate dehydrogenase" evidence="10">
    <location>
        <begin position="5"/>
        <end position="288"/>
    </location>
</feature>
<comment type="catalytic activity">
    <reaction evidence="9">
        <text>prephenate + NAD(+) = 3-(4-hydroxyphenyl)pyruvate + CO2 + NADH</text>
        <dbReference type="Rhea" id="RHEA:13869"/>
        <dbReference type="ChEBI" id="CHEBI:16526"/>
        <dbReference type="ChEBI" id="CHEBI:29934"/>
        <dbReference type="ChEBI" id="CHEBI:36242"/>
        <dbReference type="ChEBI" id="CHEBI:57540"/>
        <dbReference type="ChEBI" id="CHEBI:57945"/>
        <dbReference type="EC" id="1.3.1.12"/>
    </reaction>
</comment>
<dbReference type="FunFam" id="1.10.3660.10:FF:000003">
    <property type="entry name" value="Prephenate dehydrogenase"/>
    <property type="match status" value="1"/>
</dbReference>
<dbReference type="FunFam" id="3.40.50.720:FF:000208">
    <property type="entry name" value="Prephenate dehydrogenase"/>
    <property type="match status" value="1"/>
</dbReference>
<dbReference type="InterPro" id="IPR036291">
    <property type="entry name" value="NAD(P)-bd_dom_sf"/>
</dbReference>
<dbReference type="GO" id="GO:0070403">
    <property type="term" value="F:NAD+ binding"/>
    <property type="evidence" value="ECO:0007669"/>
    <property type="project" value="InterPro"/>
</dbReference>
<protein>
    <recommendedName>
        <fullName evidence="3">prephenate dehydrogenase</fullName>
        <ecNumber evidence="3">1.3.1.12</ecNumber>
    </recommendedName>
</protein>
<comment type="pathway">
    <text evidence="1">Amino-acid biosynthesis; L-tyrosine biosynthesis; (4-hydroxyphenyl)pyruvate from prephenate (NAD(+) route): step 1/1.</text>
</comment>
<evidence type="ECO:0000256" key="9">
    <source>
        <dbReference type="ARBA" id="ARBA00049260"/>
    </source>
</evidence>
<evidence type="ECO:0000256" key="8">
    <source>
        <dbReference type="ARBA" id="ARBA00023141"/>
    </source>
</evidence>
<dbReference type="GO" id="GO:0004665">
    <property type="term" value="F:prephenate dehydrogenase (NADP+) activity"/>
    <property type="evidence" value="ECO:0007669"/>
    <property type="project" value="InterPro"/>
</dbReference>
<comment type="similarity">
    <text evidence="2">Belongs to the prephenate/arogenate dehydrogenase family.</text>
</comment>
<evidence type="ECO:0000313" key="11">
    <source>
        <dbReference type="EMBL" id="SNR86824.1"/>
    </source>
</evidence>
<dbReference type="EC" id="1.3.1.12" evidence="3"/>
<dbReference type="RefSeq" id="WP_089323492.1">
    <property type="nucleotide sequence ID" value="NZ_FZOB01000012.1"/>
</dbReference>
<evidence type="ECO:0000256" key="4">
    <source>
        <dbReference type="ARBA" id="ARBA00022498"/>
    </source>
</evidence>
<dbReference type="GO" id="GO:0008977">
    <property type="term" value="F:prephenate dehydrogenase (NAD+) activity"/>
    <property type="evidence" value="ECO:0007669"/>
    <property type="project" value="UniProtKB-EC"/>
</dbReference>
<sequence>MEEFKEISIIGLGLIGGSFALNLKNGGFKGKITAVDLNPEAIEKGKELGIIDDGDTEGEAIKTADLVVIATPVGAYKSVIKTIKEKIDRNKKVIVTDLGSVKGQLVYFCEKELEGVAPFVGGHPIAGTEKSGVENSVNGLFKGAKFIITPTENTDIKAKGKIKQLWQKLGSEVIEMDPYYHDQIFASVSHLPHVVAYSIVDAIDILSKKFKTDLFQFTGGGFRDFTRIAMSDPVMWRDICIENKDNILEAIKTFKNALTEVEKLIEKNDREGLKKFFEIAREKRNKIQ</sequence>
<dbReference type="PANTHER" id="PTHR21363:SF0">
    <property type="entry name" value="PREPHENATE DEHYDROGENASE [NADP(+)]"/>
    <property type="match status" value="1"/>
</dbReference>
<keyword evidence="8" id="KW-0057">Aromatic amino acid biosynthesis</keyword>
<dbReference type="OrthoDB" id="9802008at2"/>
<dbReference type="InterPro" id="IPR046825">
    <property type="entry name" value="PDH_C"/>
</dbReference>
<evidence type="ECO:0000256" key="1">
    <source>
        <dbReference type="ARBA" id="ARBA00005067"/>
    </source>
</evidence>
<dbReference type="SUPFAM" id="SSF48179">
    <property type="entry name" value="6-phosphogluconate dehydrogenase C-terminal domain-like"/>
    <property type="match status" value="1"/>
</dbReference>
<keyword evidence="4" id="KW-0827">Tyrosine biosynthesis</keyword>
<evidence type="ECO:0000256" key="6">
    <source>
        <dbReference type="ARBA" id="ARBA00023002"/>
    </source>
</evidence>